<accession>K5BT38</accession>
<dbReference type="EMBL" id="AGXW01000009">
    <property type="protein sequence ID" value="EKJ90552.1"/>
    <property type="molecule type" value="Genomic_DNA"/>
</dbReference>
<reference evidence="1 2" key="1">
    <citation type="submission" date="2012-02" db="EMBL/GenBank/DDBJ databases">
        <title>The Genome Sequence of Bacteroides finegoldii CL09T03C10.</title>
        <authorList>
            <consortium name="The Broad Institute Genome Sequencing Platform"/>
            <person name="Earl A."/>
            <person name="Ward D."/>
            <person name="Feldgarden M."/>
            <person name="Gevers D."/>
            <person name="Zitomersky N.L."/>
            <person name="Coyne M.J."/>
            <person name="Comstock L.E."/>
            <person name="Young S.K."/>
            <person name="Zeng Q."/>
            <person name="Gargeya S."/>
            <person name="Fitzgerald M."/>
            <person name="Haas B."/>
            <person name="Abouelleil A."/>
            <person name="Alvarado L."/>
            <person name="Arachchi H.M."/>
            <person name="Berlin A."/>
            <person name="Chapman S.B."/>
            <person name="Gearin G."/>
            <person name="Goldberg J."/>
            <person name="Griggs A."/>
            <person name="Gujja S."/>
            <person name="Hansen M."/>
            <person name="Heiman D."/>
            <person name="Howarth C."/>
            <person name="Larimer J."/>
            <person name="Lui A."/>
            <person name="MacDonald P.J.P."/>
            <person name="McCowen C."/>
            <person name="Montmayeur A."/>
            <person name="Murphy C."/>
            <person name="Neiman D."/>
            <person name="Pearson M."/>
            <person name="Priest M."/>
            <person name="Roberts A."/>
            <person name="Saif S."/>
            <person name="Shea T."/>
            <person name="Sisk P."/>
            <person name="Stolte C."/>
            <person name="Sykes S."/>
            <person name="Wortman J."/>
            <person name="Nusbaum C."/>
            <person name="Birren B."/>
        </authorList>
    </citation>
    <scope>NUCLEOTIDE SEQUENCE [LARGE SCALE GENOMIC DNA]</scope>
    <source>
        <strain evidence="1 2">CL09T03C10</strain>
    </source>
</reference>
<organism evidence="1 2">
    <name type="scientific">Bacteroides finegoldii CL09T03C10</name>
    <dbReference type="NCBI Taxonomy" id="997888"/>
    <lineage>
        <taxon>Bacteria</taxon>
        <taxon>Pseudomonadati</taxon>
        <taxon>Bacteroidota</taxon>
        <taxon>Bacteroidia</taxon>
        <taxon>Bacteroidales</taxon>
        <taxon>Bacteroidaceae</taxon>
        <taxon>Bacteroides</taxon>
    </lineage>
</organism>
<proteinExistence type="predicted"/>
<sequence length="51" mass="6112">MLCLGYNCNSLWNVYFYCDEKISHHVEYLNAIIIQYINNHSVQQASFHAFR</sequence>
<evidence type="ECO:0000313" key="2">
    <source>
        <dbReference type="Proteomes" id="UP000007995"/>
    </source>
</evidence>
<dbReference type="AlphaFoldDB" id="K5BT38"/>
<protein>
    <submittedName>
        <fullName evidence="1">Uncharacterized protein</fullName>
    </submittedName>
</protein>
<dbReference type="Proteomes" id="UP000007995">
    <property type="component" value="Unassembled WGS sequence"/>
</dbReference>
<gene>
    <name evidence="1" type="ORF">HMPREF1057_02587</name>
</gene>
<name>K5BT38_9BACE</name>
<evidence type="ECO:0000313" key="1">
    <source>
        <dbReference type="EMBL" id="EKJ90552.1"/>
    </source>
</evidence>
<comment type="caution">
    <text evidence="1">The sequence shown here is derived from an EMBL/GenBank/DDBJ whole genome shotgun (WGS) entry which is preliminary data.</text>
</comment>
<dbReference type="HOGENOM" id="CLU_3095494_0_0_10"/>